<proteinExistence type="predicted"/>
<organism evidence="1 2">
    <name type="scientific">Portunus trituberculatus</name>
    <name type="common">Swimming crab</name>
    <name type="synonym">Neptunus trituberculatus</name>
    <dbReference type="NCBI Taxonomy" id="210409"/>
    <lineage>
        <taxon>Eukaryota</taxon>
        <taxon>Metazoa</taxon>
        <taxon>Ecdysozoa</taxon>
        <taxon>Arthropoda</taxon>
        <taxon>Crustacea</taxon>
        <taxon>Multicrustacea</taxon>
        <taxon>Malacostraca</taxon>
        <taxon>Eumalacostraca</taxon>
        <taxon>Eucarida</taxon>
        <taxon>Decapoda</taxon>
        <taxon>Pleocyemata</taxon>
        <taxon>Brachyura</taxon>
        <taxon>Eubrachyura</taxon>
        <taxon>Portunoidea</taxon>
        <taxon>Portunidae</taxon>
        <taxon>Portuninae</taxon>
        <taxon>Portunus</taxon>
    </lineage>
</organism>
<evidence type="ECO:0000313" key="2">
    <source>
        <dbReference type="Proteomes" id="UP000324222"/>
    </source>
</evidence>
<keyword evidence="2" id="KW-1185">Reference proteome</keyword>
<dbReference type="Proteomes" id="UP000324222">
    <property type="component" value="Unassembled WGS sequence"/>
</dbReference>
<evidence type="ECO:0000313" key="1">
    <source>
        <dbReference type="EMBL" id="MPC69435.1"/>
    </source>
</evidence>
<sequence>MEWERVRQRQPIPAPGTGSKKLVVVYVGTATSCSHTNLRKIASTKIRCCWRVEVGSLPKSAHWLPGAGSKKL</sequence>
<reference evidence="1 2" key="1">
    <citation type="submission" date="2019-05" db="EMBL/GenBank/DDBJ databases">
        <title>Another draft genome of Portunus trituberculatus and its Hox gene families provides insights of decapod evolution.</title>
        <authorList>
            <person name="Jeong J.-H."/>
            <person name="Song I."/>
            <person name="Kim S."/>
            <person name="Choi T."/>
            <person name="Kim D."/>
            <person name="Ryu S."/>
            <person name="Kim W."/>
        </authorList>
    </citation>
    <scope>NUCLEOTIDE SEQUENCE [LARGE SCALE GENOMIC DNA]</scope>
    <source>
        <tissue evidence="1">Muscle</tissue>
    </source>
</reference>
<dbReference type="EMBL" id="VSRR010029414">
    <property type="protein sequence ID" value="MPC69435.1"/>
    <property type="molecule type" value="Genomic_DNA"/>
</dbReference>
<protein>
    <submittedName>
        <fullName evidence="1">Uncharacterized protein</fullName>
    </submittedName>
</protein>
<dbReference type="AlphaFoldDB" id="A0A5B7HIR5"/>
<dbReference type="PROSITE" id="PS51257">
    <property type="entry name" value="PROKAR_LIPOPROTEIN"/>
    <property type="match status" value="1"/>
</dbReference>
<accession>A0A5B7HIR5</accession>
<name>A0A5B7HIR5_PORTR</name>
<comment type="caution">
    <text evidence="1">The sequence shown here is derived from an EMBL/GenBank/DDBJ whole genome shotgun (WGS) entry which is preliminary data.</text>
</comment>
<gene>
    <name evidence="1" type="ORF">E2C01_063660</name>
</gene>